<dbReference type="SMART" id="SM00471">
    <property type="entry name" value="HDc"/>
    <property type="match status" value="1"/>
</dbReference>
<evidence type="ECO:0000313" key="5">
    <source>
        <dbReference type="Proteomes" id="UP000029074"/>
    </source>
</evidence>
<keyword evidence="5" id="KW-1185">Reference proteome</keyword>
<dbReference type="STRING" id="561180.BIFGAL_03295"/>
<comment type="caution">
    <text evidence="2">The sequence shown here is derived from an EMBL/GenBank/DDBJ whole genome shotgun (WGS) entry which is preliminary data.</text>
</comment>
<protein>
    <submittedName>
        <fullName evidence="2">HD domain protein</fullName>
    </submittedName>
    <submittedName>
        <fullName evidence="3">Phosphohydrolase</fullName>
    </submittedName>
</protein>
<dbReference type="EMBL" id="JGYW01000005">
    <property type="protein sequence ID" value="KFI58845.1"/>
    <property type="molecule type" value="Genomic_DNA"/>
</dbReference>
<dbReference type="AlphaFoldDB" id="D1NTX4"/>
<dbReference type="InterPro" id="IPR006674">
    <property type="entry name" value="HD_domain"/>
</dbReference>
<proteinExistence type="predicted"/>
<evidence type="ECO:0000313" key="2">
    <source>
        <dbReference type="EMBL" id="EFA23178.1"/>
    </source>
</evidence>
<reference evidence="2 4" key="1">
    <citation type="submission" date="2009-11" db="EMBL/GenBank/DDBJ databases">
        <authorList>
            <person name="Weinstock G."/>
            <person name="Sodergren E."/>
            <person name="Clifton S."/>
            <person name="Fulton L."/>
            <person name="Fulton B."/>
            <person name="Courtney L."/>
            <person name="Fronick C."/>
            <person name="Harrison M."/>
            <person name="Strong C."/>
            <person name="Farmer C."/>
            <person name="Delahaunty K."/>
            <person name="Markovic C."/>
            <person name="Hall O."/>
            <person name="Minx P."/>
            <person name="Tomlinson C."/>
            <person name="Mitreva M."/>
            <person name="Nelson J."/>
            <person name="Hou S."/>
            <person name="Wollam A."/>
            <person name="Pepin K.H."/>
            <person name="Johnson M."/>
            <person name="Bhonagiri V."/>
            <person name="Nash W.E."/>
            <person name="Warren W."/>
            <person name="Chinwalla A."/>
            <person name="Mardis E.R."/>
            <person name="Wilson R.K."/>
        </authorList>
    </citation>
    <scope>NUCLEOTIDE SEQUENCE [LARGE SCALE GENOMIC DNA]</scope>
    <source>
        <strain evidence="2 4">DSM 20093</strain>
    </source>
</reference>
<dbReference type="Proteomes" id="UP000029074">
    <property type="component" value="Unassembled WGS sequence"/>
</dbReference>
<dbReference type="GO" id="GO:0016787">
    <property type="term" value="F:hydrolase activity"/>
    <property type="evidence" value="ECO:0007669"/>
    <property type="project" value="UniProtKB-KW"/>
</dbReference>
<evidence type="ECO:0000259" key="1">
    <source>
        <dbReference type="SMART" id="SM00471"/>
    </source>
</evidence>
<feature type="domain" description="HD/PDEase" evidence="1">
    <location>
        <begin position="47"/>
        <end position="169"/>
    </location>
</feature>
<keyword evidence="3" id="KW-0378">Hydrolase</keyword>
<reference evidence="3 5" key="2">
    <citation type="submission" date="2014-03" db="EMBL/GenBank/DDBJ databases">
        <title>Genomics of Bifidobacteria.</title>
        <authorList>
            <person name="Ventura M."/>
            <person name="Milani C."/>
            <person name="Lugli G.A."/>
        </authorList>
    </citation>
    <scope>NUCLEOTIDE SEQUENCE [LARGE SCALE GENOMIC DNA]</scope>
    <source>
        <strain evidence="3 5">LMG 11596</strain>
    </source>
</reference>
<gene>
    <name evidence="3" type="ORF">BGLCM_1140</name>
    <name evidence="2" type="ORF">BIFGAL_03295</name>
</gene>
<dbReference type="Gene3D" id="1.10.3210.10">
    <property type="entry name" value="Hypothetical protein af1432"/>
    <property type="match status" value="1"/>
</dbReference>
<evidence type="ECO:0000313" key="4">
    <source>
        <dbReference type="Proteomes" id="UP000003656"/>
    </source>
</evidence>
<evidence type="ECO:0000313" key="3">
    <source>
        <dbReference type="EMBL" id="KFI58845.1"/>
    </source>
</evidence>
<dbReference type="EMBL" id="ABXB03000002">
    <property type="protein sequence ID" value="EFA23178.1"/>
    <property type="molecule type" value="Genomic_DNA"/>
</dbReference>
<organism evidence="2 4">
    <name type="scientific">Bifidobacterium gallicum DSM 20093 = LMG 11596</name>
    <dbReference type="NCBI Taxonomy" id="561180"/>
    <lineage>
        <taxon>Bacteria</taxon>
        <taxon>Bacillati</taxon>
        <taxon>Actinomycetota</taxon>
        <taxon>Actinomycetes</taxon>
        <taxon>Bifidobacteriales</taxon>
        <taxon>Bifidobacteriaceae</taxon>
        <taxon>Bifidobacterium</taxon>
    </lineage>
</organism>
<accession>D1NTX4</accession>
<dbReference type="eggNOG" id="COG1418">
    <property type="taxonomic scope" value="Bacteria"/>
</dbReference>
<sequence>MVGVCKKWGACMAYLSNQQIERIVRHYGADILAHENMEISKAAMQHGLVSTYEHSFKVACLAVKMADRLHLWYRVDLSSLVRAALLHDYFLYDWHHHDDGSHRWHGFRHGRTAMLNGHRDFNLNVVERNSIHRHMFPLTPIPPKHWEGWLVTLADKISATVETVCYRTSRPVKRV</sequence>
<dbReference type="SUPFAM" id="SSF109604">
    <property type="entry name" value="HD-domain/PDEase-like"/>
    <property type="match status" value="1"/>
</dbReference>
<dbReference type="InterPro" id="IPR003607">
    <property type="entry name" value="HD/PDEase_dom"/>
</dbReference>
<dbReference type="CDD" id="cd00077">
    <property type="entry name" value="HDc"/>
    <property type="match status" value="1"/>
</dbReference>
<name>D1NTX4_9BIFI</name>
<dbReference type="Proteomes" id="UP000003656">
    <property type="component" value="Unassembled WGS sequence"/>
</dbReference>
<dbReference type="Pfam" id="PF01966">
    <property type="entry name" value="HD"/>
    <property type="match status" value="1"/>
</dbReference>